<proteinExistence type="predicted"/>
<dbReference type="AlphaFoldDB" id="A0A1Z4BW92"/>
<evidence type="ECO:0000313" key="1">
    <source>
        <dbReference type="EMBL" id="ASF45577.1"/>
    </source>
</evidence>
<evidence type="ECO:0000313" key="3">
    <source>
        <dbReference type="Proteomes" id="UP000197019"/>
    </source>
</evidence>
<evidence type="ECO:0000313" key="4">
    <source>
        <dbReference type="Proteomes" id="UP000237423"/>
    </source>
</evidence>
<evidence type="ECO:0000313" key="2">
    <source>
        <dbReference type="EMBL" id="POZ52875.1"/>
    </source>
</evidence>
<gene>
    <name evidence="2" type="ORF">AADEFJLK_01485</name>
    <name evidence="1" type="ORF">CEK71_05550</name>
</gene>
<protein>
    <submittedName>
        <fullName evidence="1">Uncharacterized protein</fullName>
    </submittedName>
</protein>
<dbReference type="Proteomes" id="UP000237423">
    <property type="component" value="Unassembled WGS sequence"/>
</dbReference>
<accession>A0A1Z4BW92</accession>
<sequence length="63" mass="7461">MLDGKSHVLSTVSHLKNYCWCIDSDEQQQNTITIQAKFGQNLIAIKRYVWNRTDFLKRKGVYR</sequence>
<organism evidence="1 3">
    <name type="scientific">Methylovulum psychrotolerans</name>
    <dbReference type="NCBI Taxonomy" id="1704499"/>
    <lineage>
        <taxon>Bacteria</taxon>
        <taxon>Pseudomonadati</taxon>
        <taxon>Pseudomonadota</taxon>
        <taxon>Gammaproteobacteria</taxon>
        <taxon>Methylococcales</taxon>
        <taxon>Methylococcaceae</taxon>
        <taxon>Methylovulum</taxon>
    </lineage>
</organism>
<dbReference type="Proteomes" id="UP000197019">
    <property type="component" value="Chromosome"/>
</dbReference>
<dbReference type="KEGG" id="mpsy:CEK71_05550"/>
<reference evidence="2 4" key="2">
    <citation type="submission" date="2017-11" db="EMBL/GenBank/DDBJ databases">
        <title>Draft Genome Sequence of Methylobacter psychrotolerans Sph1T, an Obligate Methanotroph from Low-Temperature Environments.</title>
        <authorList>
            <person name="Oshkin I.Y."/>
            <person name="Miroshnikov K."/>
            <person name="Belova S.E."/>
            <person name="Korzhenkov A."/>
            <person name="Toshchakov S.V."/>
            <person name="Dedysh S.N."/>
        </authorList>
    </citation>
    <scope>NUCLEOTIDE SEQUENCE [LARGE SCALE GENOMIC DNA]</scope>
    <source>
        <strain evidence="2 4">Sph1</strain>
    </source>
</reference>
<name>A0A1Z4BW92_9GAMM</name>
<dbReference type="EMBL" id="CP022129">
    <property type="protein sequence ID" value="ASF45577.1"/>
    <property type="molecule type" value="Genomic_DNA"/>
</dbReference>
<reference evidence="1 3" key="1">
    <citation type="submission" date="2017-06" db="EMBL/GenBank/DDBJ databases">
        <title>Genome Sequencing of the methanotroph Methylovulum psychrotolerants str. HV10-M2 isolated from a high-altitude environment.</title>
        <authorList>
            <person name="Mateos-Rivera A."/>
        </authorList>
    </citation>
    <scope>NUCLEOTIDE SEQUENCE [LARGE SCALE GENOMIC DNA]</scope>
    <source>
        <strain evidence="1 3">HV10_M2</strain>
    </source>
</reference>
<dbReference type="EMBL" id="PGFZ01000002">
    <property type="protein sequence ID" value="POZ52875.1"/>
    <property type="molecule type" value="Genomic_DNA"/>
</dbReference>
<keyword evidence="3" id="KW-1185">Reference proteome</keyword>